<dbReference type="WBParaSite" id="RSKR_0000235300.1">
    <property type="protein sequence ID" value="RSKR_0000235300.1"/>
    <property type="gene ID" value="RSKR_0000235300"/>
</dbReference>
<accession>A0AC35TMW2</accession>
<protein>
    <submittedName>
        <fullName evidence="2">PHB domain-containing protein</fullName>
    </submittedName>
</protein>
<name>A0AC35TMW2_9BILA</name>
<evidence type="ECO:0000313" key="1">
    <source>
        <dbReference type="Proteomes" id="UP000095286"/>
    </source>
</evidence>
<proteinExistence type="predicted"/>
<evidence type="ECO:0000313" key="2">
    <source>
        <dbReference type="WBParaSite" id="RSKR_0000235300.1"/>
    </source>
</evidence>
<reference evidence="2" key="1">
    <citation type="submission" date="2016-11" db="UniProtKB">
        <authorList>
            <consortium name="WormBaseParasite"/>
        </authorList>
    </citation>
    <scope>IDENTIFICATION</scope>
    <source>
        <strain evidence="2">KR3021</strain>
    </source>
</reference>
<organism evidence="1 2">
    <name type="scientific">Rhabditophanes sp. KR3021</name>
    <dbReference type="NCBI Taxonomy" id="114890"/>
    <lineage>
        <taxon>Eukaryota</taxon>
        <taxon>Metazoa</taxon>
        <taxon>Ecdysozoa</taxon>
        <taxon>Nematoda</taxon>
        <taxon>Chromadorea</taxon>
        <taxon>Rhabditida</taxon>
        <taxon>Tylenchina</taxon>
        <taxon>Panagrolaimomorpha</taxon>
        <taxon>Strongyloidoidea</taxon>
        <taxon>Alloionematidae</taxon>
        <taxon>Rhabditophanes</taxon>
    </lineage>
</organism>
<sequence>MRESDDRKPFLPTYRHSRPHYMTQDEKSSPETSKQPARPLYRGKIEDKTEPKSSSSSSSPKAIRYQTDKHVKKRHKRTPTSSTTSQHKLGKDVQKSSIGSNKRGSGNVSFKDVKYDLAILLEQSNSEDEEGSNTSEDKTAENSKLMDSDEEDAGSQHDGTANLSSNIPLAKHPRLQKRRFTLNPMIFAKEESNARRHSLAQLKLSYYPTNANADIYNTGHGFCGWILMALSIFFTVLFAPITIIFCLKIAQEYERAVIFRLGRLCGAKGPGIFFVLPCIETYTKIDLRTISYVIPPQEIISKDSVTISVDAVVYYKISNAIVSIANITNCHQSTRLLAQVTLRTMLGTRTLSEILAQREDIGQVDLNDFFLLKNVLVEIKDVRLPVSLQRSMASEAEATRHSRAKIISADGEKLASKALREAADEMAKSPVAIQLRYLQTLSNIA</sequence>
<dbReference type="Proteomes" id="UP000095286">
    <property type="component" value="Unplaced"/>
</dbReference>